<evidence type="ECO:0000259" key="2">
    <source>
        <dbReference type="PROSITE" id="PS51898"/>
    </source>
</evidence>
<dbReference type="EMBL" id="CP000453">
    <property type="protein sequence ID" value="ABI57132.1"/>
    <property type="molecule type" value="Genomic_DNA"/>
</dbReference>
<proteinExistence type="predicted"/>
<dbReference type="Gene3D" id="1.10.443.10">
    <property type="entry name" value="Intergrase catalytic core"/>
    <property type="match status" value="1"/>
</dbReference>
<name>Q0A7Q5_ALKEH</name>
<dbReference type="HOGENOM" id="CLU_2646484_0_0_6"/>
<evidence type="ECO:0000313" key="3">
    <source>
        <dbReference type="EMBL" id="ABI57132.1"/>
    </source>
</evidence>
<dbReference type="GO" id="GO:0003677">
    <property type="term" value="F:DNA binding"/>
    <property type="evidence" value="ECO:0007669"/>
    <property type="project" value="InterPro"/>
</dbReference>
<reference evidence="4" key="1">
    <citation type="submission" date="2006-08" db="EMBL/GenBank/DDBJ databases">
        <title>Complete sequence of Alkalilimnicola ehrilichei MLHE-1.</title>
        <authorList>
            <person name="Copeland A."/>
            <person name="Lucas S."/>
            <person name="Lapidus A."/>
            <person name="Barry K."/>
            <person name="Detter J.C."/>
            <person name="Glavina del Rio T."/>
            <person name="Hammon N."/>
            <person name="Israni S."/>
            <person name="Dalin E."/>
            <person name="Tice H."/>
            <person name="Pitluck S."/>
            <person name="Sims D."/>
            <person name="Brettin T."/>
            <person name="Bruce D."/>
            <person name="Han C."/>
            <person name="Tapia R."/>
            <person name="Gilna P."/>
            <person name="Schmutz J."/>
            <person name="Larimer F."/>
            <person name="Land M."/>
            <person name="Hauser L."/>
            <person name="Kyrpides N."/>
            <person name="Mikhailova N."/>
            <person name="Oremland R.S."/>
            <person name="Hoeft S.E."/>
            <person name="Switzer-Blum J."/>
            <person name="Kulp T."/>
            <person name="King G."/>
            <person name="Tabita R."/>
            <person name="Witte B."/>
            <person name="Santini J.M."/>
            <person name="Basu P."/>
            <person name="Hollibaugh J.T."/>
            <person name="Xie G."/>
            <person name="Stolz J.F."/>
            <person name="Richardson P."/>
        </authorList>
    </citation>
    <scope>NUCLEOTIDE SEQUENCE [LARGE SCALE GENOMIC DNA]</scope>
    <source>
        <strain evidence="4">ATCC BAA-1101 / DSM 17681 / MLHE-1</strain>
    </source>
</reference>
<dbReference type="InterPro" id="IPR011010">
    <property type="entry name" value="DNA_brk_join_enz"/>
</dbReference>
<dbReference type="Proteomes" id="UP000001962">
    <property type="component" value="Chromosome"/>
</dbReference>
<keyword evidence="4" id="KW-1185">Reference proteome</keyword>
<evidence type="ECO:0000313" key="4">
    <source>
        <dbReference type="Proteomes" id="UP000001962"/>
    </source>
</evidence>
<sequence>MAGVRAKGLRVSELVAVRVTDIDGERSQLRIEQGKGHKDLHSTMRYLHWVPDVQRGRGHTDLVDLLGAGRYAVRSS</sequence>
<accession>Q0A7Q5</accession>
<evidence type="ECO:0000256" key="1">
    <source>
        <dbReference type="ARBA" id="ARBA00023172"/>
    </source>
</evidence>
<feature type="domain" description="Tyr recombinase" evidence="2">
    <location>
        <begin position="1"/>
        <end position="76"/>
    </location>
</feature>
<dbReference type="GO" id="GO:0015074">
    <property type="term" value="P:DNA integration"/>
    <property type="evidence" value="ECO:0007669"/>
    <property type="project" value="InterPro"/>
</dbReference>
<dbReference type="SUPFAM" id="SSF56349">
    <property type="entry name" value="DNA breaking-rejoining enzymes"/>
    <property type="match status" value="1"/>
</dbReference>
<dbReference type="InterPro" id="IPR002104">
    <property type="entry name" value="Integrase_catalytic"/>
</dbReference>
<dbReference type="InterPro" id="IPR013762">
    <property type="entry name" value="Integrase-like_cat_sf"/>
</dbReference>
<dbReference type="RefSeq" id="WP_011629526.1">
    <property type="nucleotide sequence ID" value="NC_008340.1"/>
</dbReference>
<gene>
    <name evidence="3" type="ordered locus">Mlg_1788</name>
</gene>
<dbReference type="KEGG" id="aeh:Mlg_1788"/>
<organism evidence="3 4">
    <name type="scientific">Alkalilimnicola ehrlichii (strain ATCC BAA-1101 / DSM 17681 / MLHE-1)</name>
    <dbReference type="NCBI Taxonomy" id="187272"/>
    <lineage>
        <taxon>Bacteria</taxon>
        <taxon>Pseudomonadati</taxon>
        <taxon>Pseudomonadota</taxon>
        <taxon>Gammaproteobacteria</taxon>
        <taxon>Chromatiales</taxon>
        <taxon>Ectothiorhodospiraceae</taxon>
        <taxon>Alkalilimnicola</taxon>
    </lineage>
</organism>
<dbReference type="GO" id="GO:0006310">
    <property type="term" value="P:DNA recombination"/>
    <property type="evidence" value="ECO:0007669"/>
    <property type="project" value="UniProtKB-KW"/>
</dbReference>
<protein>
    <recommendedName>
        <fullName evidence="2">Tyr recombinase domain-containing protein</fullName>
    </recommendedName>
</protein>
<dbReference type="PROSITE" id="PS51898">
    <property type="entry name" value="TYR_RECOMBINASE"/>
    <property type="match status" value="1"/>
</dbReference>
<keyword evidence="1" id="KW-0233">DNA recombination</keyword>
<dbReference type="AlphaFoldDB" id="Q0A7Q5"/>